<feature type="region of interest" description="Disordered" evidence="6">
    <location>
        <begin position="217"/>
        <end position="254"/>
    </location>
</feature>
<feature type="compositionally biased region" description="Low complexity" evidence="6">
    <location>
        <begin position="217"/>
        <end position="233"/>
    </location>
</feature>
<dbReference type="PANTHER" id="PTHR34406">
    <property type="entry name" value="PROTEIN YCEI"/>
    <property type="match status" value="1"/>
</dbReference>
<keyword evidence="2" id="KW-1003">Cell membrane</keyword>
<evidence type="ECO:0000256" key="6">
    <source>
        <dbReference type="SAM" id="MobiDB-lite"/>
    </source>
</evidence>
<evidence type="ECO:0000259" key="8">
    <source>
        <dbReference type="SMART" id="SM00867"/>
    </source>
</evidence>
<evidence type="ECO:0000313" key="10">
    <source>
        <dbReference type="Proteomes" id="UP000248014"/>
    </source>
</evidence>
<protein>
    <submittedName>
        <fullName evidence="9">Cytochrome b561</fullName>
    </submittedName>
</protein>
<keyword evidence="5 7" id="KW-0472">Membrane</keyword>
<feature type="transmembrane region" description="Helical" evidence="7">
    <location>
        <begin position="141"/>
        <end position="159"/>
    </location>
</feature>
<dbReference type="GO" id="GO:0009055">
    <property type="term" value="F:electron transfer activity"/>
    <property type="evidence" value="ECO:0007669"/>
    <property type="project" value="InterPro"/>
</dbReference>
<sequence length="417" mass="44041">MMAQRYSLGAIILHWLIAAALVFQIVFAESLEGPRGPDLFARYQLHKSVGIAILLLSVLRLGWRMVAPRPAPVPGPKWAMTLSGLVHFGFYVFMIAAPVTGWIIVSTSRIKVETLLFGSLPWPHLPVPASWGEPAEFLHHFMPNVAIALLVLHVAGALRHQYLLGTPILARMLPGGHGKAIGAVLTAAAIMLGGVVLGKVIDPKGAAQGARPAATATAPVAAPAPEAASAAAPESEKAEVEEEATKKEANAEPRNWVVGKGGTLGFSARWNGEPVDGRFARWTANILFSPEALDGSKIDVSIDLGSVDTGDGQRDGTLTGSDFFDTGKFARATYRASKFKALGGNRYRADGTLTLRGVSKQVPLTFTLDITGNKARAKGSATIDRTSFGVGQGDYASTAEIAGPVAVSFDFQATARD</sequence>
<name>A0A2V3V2Z5_9SPHN</name>
<feature type="transmembrane region" description="Helical" evidence="7">
    <location>
        <begin position="44"/>
        <end position="63"/>
    </location>
</feature>
<reference evidence="9 10" key="1">
    <citation type="submission" date="2018-05" db="EMBL/GenBank/DDBJ databases">
        <title>Genomic Encyclopedia of Type Strains, Phase IV (KMG-IV): sequencing the most valuable type-strain genomes for metagenomic binning, comparative biology and taxonomic classification.</title>
        <authorList>
            <person name="Goeker M."/>
        </authorList>
    </citation>
    <scope>NUCLEOTIDE SEQUENCE [LARGE SCALE GENOMIC DNA]</scope>
    <source>
        <strain evidence="9 10">DSM 3183</strain>
    </source>
</reference>
<dbReference type="EMBL" id="QJJM01000007">
    <property type="protein sequence ID" value="PXW75178.1"/>
    <property type="molecule type" value="Genomic_DNA"/>
</dbReference>
<dbReference type="Pfam" id="PF04264">
    <property type="entry name" value="YceI"/>
    <property type="match status" value="1"/>
</dbReference>
<evidence type="ECO:0000313" key="9">
    <source>
        <dbReference type="EMBL" id="PXW75178.1"/>
    </source>
</evidence>
<dbReference type="GO" id="GO:0005886">
    <property type="term" value="C:plasma membrane"/>
    <property type="evidence" value="ECO:0007669"/>
    <property type="project" value="UniProtKB-SubCell"/>
</dbReference>
<proteinExistence type="predicted"/>
<dbReference type="AlphaFoldDB" id="A0A2V3V2Z5"/>
<evidence type="ECO:0000256" key="7">
    <source>
        <dbReference type="SAM" id="Phobius"/>
    </source>
</evidence>
<dbReference type="Proteomes" id="UP000248014">
    <property type="component" value="Unassembled WGS sequence"/>
</dbReference>
<feature type="transmembrane region" description="Helical" evidence="7">
    <location>
        <begin position="180"/>
        <end position="201"/>
    </location>
</feature>
<dbReference type="RefSeq" id="WP_244181804.1">
    <property type="nucleotide sequence ID" value="NZ_QJJM01000007.1"/>
</dbReference>
<comment type="subcellular location">
    <subcellularLocation>
        <location evidence="1">Cell membrane</location>
        <topology evidence="1">Multi-pass membrane protein</topology>
    </subcellularLocation>
</comment>
<dbReference type="Gene3D" id="2.40.128.110">
    <property type="entry name" value="Lipid/polyisoprenoid-binding, YceI-like"/>
    <property type="match status" value="1"/>
</dbReference>
<feature type="transmembrane region" description="Helical" evidence="7">
    <location>
        <begin position="84"/>
        <end position="105"/>
    </location>
</feature>
<keyword evidence="4 7" id="KW-1133">Transmembrane helix</keyword>
<comment type="caution">
    <text evidence="9">The sequence shown here is derived from an EMBL/GenBank/DDBJ whole genome shotgun (WGS) entry which is preliminary data.</text>
</comment>
<evidence type="ECO:0000256" key="2">
    <source>
        <dbReference type="ARBA" id="ARBA00022475"/>
    </source>
</evidence>
<dbReference type="InterPro" id="IPR011577">
    <property type="entry name" value="Cyt_b561_bac/Ni-Hgenase"/>
</dbReference>
<gene>
    <name evidence="9" type="ORF">C7451_107147</name>
</gene>
<evidence type="ECO:0000256" key="4">
    <source>
        <dbReference type="ARBA" id="ARBA00022989"/>
    </source>
</evidence>
<dbReference type="SMART" id="SM00867">
    <property type="entry name" value="YceI"/>
    <property type="match status" value="1"/>
</dbReference>
<dbReference type="InterPro" id="IPR007372">
    <property type="entry name" value="Lipid/polyisoprenoid-bd_YceI"/>
</dbReference>
<evidence type="ECO:0000256" key="5">
    <source>
        <dbReference type="ARBA" id="ARBA00023136"/>
    </source>
</evidence>
<accession>A0A2V3V2Z5</accession>
<evidence type="ECO:0000256" key="1">
    <source>
        <dbReference type="ARBA" id="ARBA00004651"/>
    </source>
</evidence>
<dbReference type="SUPFAM" id="SSF101874">
    <property type="entry name" value="YceI-like"/>
    <property type="match status" value="1"/>
</dbReference>
<feature type="compositionally biased region" description="Basic and acidic residues" evidence="6">
    <location>
        <begin position="234"/>
        <end position="251"/>
    </location>
</feature>
<dbReference type="InterPro" id="IPR016174">
    <property type="entry name" value="Di-haem_cyt_TM"/>
</dbReference>
<dbReference type="GO" id="GO:0022904">
    <property type="term" value="P:respiratory electron transport chain"/>
    <property type="evidence" value="ECO:0007669"/>
    <property type="project" value="InterPro"/>
</dbReference>
<dbReference type="Pfam" id="PF01292">
    <property type="entry name" value="Ni_hydr_CYTB"/>
    <property type="match status" value="1"/>
</dbReference>
<dbReference type="PANTHER" id="PTHR34406:SF1">
    <property type="entry name" value="PROTEIN YCEI"/>
    <property type="match status" value="1"/>
</dbReference>
<dbReference type="InterPro" id="IPR036761">
    <property type="entry name" value="TTHA0802/YceI-like_sf"/>
</dbReference>
<feature type="domain" description="Lipid/polyisoprenoid-binding YceI-like" evidence="8">
    <location>
        <begin position="255"/>
        <end position="414"/>
    </location>
</feature>
<organism evidence="9 10">
    <name type="scientific">Blastomonas natatoria</name>
    <dbReference type="NCBI Taxonomy" id="34015"/>
    <lineage>
        <taxon>Bacteria</taxon>
        <taxon>Pseudomonadati</taxon>
        <taxon>Pseudomonadota</taxon>
        <taxon>Alphaproteobacteria</taxon>
        <taxon>Sphingomonadales</taxon>
        <taxon>Sphingomonadaceae</taxon>
        <taxon>Blastomonas</taxon>
    </lineage>
</organism>
<dbReference type="SUPFAM" id="SSF81342">
    <property type="entry name" value="Transmembrane di-heme cytochromes"/>
    <property type="match status" value="1"/>
</dbReference>
<keyword evidence="3 7" id="KW-0812">Transmembrane</keyword>
<keyword evidence="10" id="KW-1185">Reference proteome</keyword>
<evidence type="ECO:0000256" key="3">
    <source>
        <dbReference type="ARBA" id="ARBA00022692"/>
    </source>
</evidence>